<dbReference type="Gene3D" id="3.30.420.10">
    <property type="entry name" value="Ribonuclease H-like superfamily/Ribonuclease H"/>
    <property type="match status" value="1"/>
</dbReference>
<dbReference type="EMBL" id="JACHGV010000008">
    <property type="protein sequence ID" value="MBB6079447.1"/>
    <property type="molecule type" value="Genomic_DNA"/>
</dbReference>
<dbReference type="AlphaFoldDB" id="A0A7W9WHZ4"/>
<protein>
    <submittedName>
        <fullName evidence="2">Transposase</fullName>
    </submittedName>
</protein>
<organism evidence="2 3">
    <name type="scientific">Streptomyces paradoxus</name>
    <dbReference type="NCBI Taxonomy" id="66375"/>
    <lineage>
        <taxon>Bacteria</taxon>
        <taxon>Bacillati</taxon>
        <taxon>Actinomycetota</taxon>
        <taxon>Actinomycetes</taxon>
        <taxon>Kitasatosporales</taxon>
        <taxon>Streptomycetaceae</taxon>
        <taxon>Streptomyces</taxon>
    </lineage>
</organism>
<proteinExistence type="predicted"/>
<accession>A0A7W9WHZ4</accession>
<dbReference type="Proteomes" id="UP000591537">
    <property type="component" value="Unassembled WGS sequence"/>
</dbReference>
<feature type="domain" description="Tc1-like transposase DDE" evidence="1">
    <location>
        <begin position="2"/>
        <end position="40"/>
    </location>
</feature>
<evidence type="ECO:0000313" key="2">
    <source>
        <dbReference type="EMBL" id="MBB6079447.1"/>
    </source>
</evidence>
<dbReference type="InterPro" id="IPR036397">
    <property type="entry name" value="RNaseH_sf"/>
</dbReference>
<evidence type="ECO:0000259" key="1">
    <source>
        <dbReference type="Pfam" id="PF13358"/>
    </source>
</evidence>
<gene>
    <name evidence="2" type="ORF">HNR57_005390</name>
</gene>
<evidence type="ECO:0000313" key="3">
    <source>
        <dbReference type="Proteomes" id="UP000591537"/>
    </source>
</evidence>
<dbReference type="RefSeq" id="WP_313674815.1">
    <property type="nucleotide sequence ID" value="NZ_JACHGV010000008.1"/>
</dbReference>
<dbReference type="GO" id="GO:0003676">
    <property type="term" value="F:nucleic acid binding"/>
    <property type="evidence" value="ECO:0007669"/>
    <property type="project" value="InterPro"/>
</dbReference>
<comment type="caution">
    <text evidence="2">The sequence shown here is derived from an EMBL/GenBank/DDBJ whole genome shotgun (WGS) entry which is preliminary data.</text>
</comment>
<name>A0A7W9WHZ4_9ACTN</name>
<reference evidence="2 3" key="1">
    <citation type="submission" date="2020-08" db="EMBL/GenBank/DDBJ databases">
        <title>Genomic Encyclopedia of Type Strains, Phase IV (KMG-IV): sequencing the most valuable type-strain genomes for metagenomic binning, comparative biology and taxonomic classification.</title>
        <authorList>
            <person name="Goeker M."/>
        </authorList>
    </citation>
    <scope>NUCLEOTIDE SEQUENCE [LARGE SCALE GENOMIC DNA]</scope>
    <source>
        <strain evidence="2 3">DSM 43350</strain>
    </source>
</reference>
<keyword evidence="3" id="KW-1185">Reference proteome</keyword>
<dbReference type="InterPro" id="IPR038717">
    <property type="entry name" value="Tc1-like_DDE_dom"/>
</dbReference>
<sequence>MRELIEKRPWLAVYRFPTYTPDLNPAEGVWAHLKKSLGQSGPIQHR</sequence>
<dbReference type="Pfam" id="PF13358">
    <property type="entry name" value="DDE_3"/>
    <property type="match status" value="1"/>
</dbReference>